<proteinExistence type="predicted"/>
<dbReference type="PANTHER" id="PTHR11505">
    <property type="entry name" value="L1 TRANSPOSABLE ELEMENT-RELATED"/>
    <property type="match status" value="1"/>
</dbReference>
<organism evidence="2 3">
    <name type="scientific">Pyrocoelia pectoralis</name>
    <dbReference type="NCBI Taxonomy" id="417401"/>
    <lineage>
        <taxon>Eukaryota</taxon>
        <taxon>Metazoa</taxon>
        <taxon>Ecdysozoa</taxon>
        <taxon>Arthropoda</taxon>
        <taxon>Hexapoda</taxon>
        <taxon>Insecta</taxon>
        <taxon>Pterygota</taxon>
        <taxon>Neoptera</taxon>
        <taxon>Endopterygota</taxon>
        <taxon>Coleoptera</taxon>
        <taxon>Polyphaga</taxon>
        <taxon>Elateriformia</taxon>
        <taxon>Elateroidea</taxon>
        <taxon>Lampyridae</taxon>
        <taxon>Lampyrinae</taxon>
        <taxon>Pyrocoelia</taxon>
    </lineage>
</organism>
<evidence type="ECO:0000313" key="3">
    <source>
        <dbReference type="Proteomes" id="UP001329430"/>
    </source>
</evidence>
<comment type="caution">
    <text evidence="2">The sequence shown here is derived from an EMBL/GenBank/DDBJ whole genome shotgun (WGS) entry which is preliminary data.</text>
</comment>
<reference evidence="2 3" key="1">
    <citation type="journal article" date="2024" name="Insects">
        <title>An Improved Chromosome-Level Genome Assembly of the Firefly Pyrocoelia pectoralis.</title>
        <authorList>
            <person name="Fu X."/>
            <person name="Meyer-Rochow V.B."/>
            <person name="Ballantyne L."/>
            <person name="Zhu X."/>
        </authorList>
    </citation>
    <scope>NUCLEOTIDE SEQUENCE [LARGE SCALE GENOMIC DNA]</scope>
    <source>
        <strain evidence="2">XCY_ONT2</strain>
    </source>
</reference>
<dbReference type="InterPro" id="IPR004244">
    <property type="entry name" value="Transposase_22"/>
</dbReference>
<gene>
    <name evidence="2" type="ORF">RI129_001567</name>
</gene>
<evidence type="ECO:0000313" key="2">
    <source>
        <dbReference type="EMBL" id="KAK5650538.1"/>
    </source>
</evidence>
<evidence type="ECO:0000256" key="1">
    <source>
        <dbReference type="SAM" id="Coils"/>
    </source>
</evidence>
<accession>A0AAN7VVT7</accession>
<sequence length="187" mass="21731">MSYLINSGFLDRLFNSMITRMNDLIDTRIKNYETEVTVLKLKLEETEDRLEAQERRNIIRIFGVPENASEDTDKLVVDLCRNKLNVDLSLNDIDCSHRLKSKVGEHRPIIVKLCRRNVKNLIFRAKTRLKGTKTIIREDLTPKRLQLVKEAMAKVGNRNVFTSNGNIFIKVNNIQKVNCLNDLKIFT</sequence>
<dbReference type="EMBL" id="JAVRBK010000001">
    <property type="protein sequence ID" value="KAK5650538.1"/>
    <property type="molecule type" value="Genomic_DNA"/>
</dbReference>
<name>A0AAN7VVT7_9COLE</name>
<keyword evidence="1" id="KW-0175">Coiled coil</keyword>
<dbReference type="AlphaFoldDB" id="A0AAN7VVT7"/>
<feature type="coiled-coil region" evidence="1">
    <location>
        <begin position="29"/>
        <end position="56"/>
    </location>
</feature>
<keyword evidence="3" id="KW-1185">Reference proteome</keyword>
<protein>
    <submittedName>
        <fullName evidence="2">Uncharacterized protein</fullName>
    </submittedName>
</protein>
<dbReference type="Proteomes" id="UP001329430">
    <property type="component" value="Chromosome 1"/>
</dbReference>
<dbReference type="Gene3D" id="3.30.70.1820">
    <property type="entry name" value="L1 transposable element, RRM domain"/>
    <property type="match status" value="1"/>
</dbReference>